<evidence type="ECO:0008006" key="3">
    <source>
        <dbReference type="Google" id="ProtNLM"/>
    </source>
</evidence>
<dbReference type="SUPFAM" id="SSF143100">
    <property type="entry name" value="TTHA1013/TTHA0281-like"/>
    <property type="match status" value="1"/>
</dbReference>
<dbReference type="RefSeq" id="WP_012675484.1">
    <property type="nucleotide sequence ID" value="NC_012440.1"/>
</dbReference>
<organism evidence="1 2">
    <name type="scientific">Persephonella marina (strain DSM 14350 / EX-H1)</name>
    <dbReference type="NCBI Taxonomy" id="123214"/>
    <lineage>
        <taxon>Bacteria</taxon>
        <taxon>Pseudomonadati</taxon>
        <taxon>Aquificota</taxon>
        <taxon>Aquificia</taxon>
        <taxon>Aquificales</taxon>
        <taxon>Hydrogenothermaceae</taxon>
        <taxon>Persephonella</taxon>
    </lineage>
</organism>
<dbReference type="Proteomes" id="UP000001366">
    <property type="component" value="Chromosome"/>
</dbReference>
<keyword evidence="2" id="KW-1185">Reference proteome</keyword>
<dbReference type="STRING" id="123214.PERMA_0382"/>
<dbReference type="PaxDb" id="123214-PERMA_0382"/>
<name>C0QU09_PERMH</name>
<dbReference type="InterPro" id="IPR035069">
    <property type="entry name" value="TTHA1013/TTHA0281-like"/>
</dbReference>
<reference evidence="1 2" key="1">
    <citation type="journal article" date="2009" name="J. Bacteriol.">
        <title>Complete and draft genome sequences of six members of the Aquificales.</title>
        <authorList>
            <person name="Reysenbach A.L."/>
            <person name="Hamamura N."/>
            <person name="Podar M."/>
            <person name="Griffiths E."/>
            <person name="Ferreira S."/>
            <person name="Hochstein R."/>
            <person name="Heidelberg J."/>
            <person name="Johnson J."/>
            <person name="Mead D."/>
            <person name="Pohorille A."/>
            <person name="Sarmiento M."/>
            <person name="Schweighofer K."/>
            <person name="Seshadri R."/>
            <person name="Voytek M.A."/>
        </authorList>
    </citation>
    <scope>NUCLEOTIDE SEQUENCE [LARGE SCALE GENOMIC DNA]</scope>
    <source>
        <strain evidence="2">DSM 14350 / EX-H1</strain>
    </source>
</reference>
<dbReference type="EMBL" id="CP001230">
    <property type="protein sequence ID" value="ACO03245.1"/>
    <property type="molecule type" value="Genomic_DNA"/>
</dbReference>
<sequence>MEKILTIEIYRSGGIYRATSPDEKNLQGIGKTKKEAIKNFLEIAKLYGSTEISSVKILFVKETANL</sequence>
<gene>
    <name evidence="1" type="ordered locus">PERMA_0382</name>
</gene>
<accession>C0QU09</accession>
<dbReference type="KEGG" id="pmx:PERMA_0382"/>
<dbReference type="AlphaFoldDB" id="C0QU09"/>
<dbReference type="HOGENOM" id="CLU_2827380_0_0_0"/>
<evidence type="ECO:0000313" key="2">
    <source>
        <dbReference type="Proteomes" id="UP000001366"/>
    </source>
</evidence>
<proteinExistence type="predicted"/>
<evidence type="ECO:0000313" key="1">
    <source>
        <dbReference type="EMBL" id="ACO03245.1"/>
    </source>
</evidence>
<protein>
    <recommendedName>
        <fullName evidence="3">DUF1902 domain-containing protein</fullName>
    </recommendedName>
</protein>